<gene>
    <name evidence="2" type="ORF">AB0E89_23835</name>
</gene>
<dbReference type="Proteomes" id="UP001550739">
    <property type="component" value="Unassembled WGS sequence"/>
</dbReference>
<keyword evidence="3" id="KW-1185">Reference proteome</keyword>
<organism evidence="2 3">
    <name type="scientific">Streptomyces sp. 900129855</name>
    <dbReference type="NCBI Taxonomy" id="3155129"/>
    <lineage>
        <taxon>Bacteria</taxon>
        <taxon>Bacillati</taxon>
        <taxon>Actinomycetota</taxon>
        <taxon>Actinomycetes</taxon>
        <taxon>Kitasatosporales</taxon>
        <taxon>Streptomycetaceae</taxon>
        <taxon>Streptomyces</taxon>
    </lineage>
</organism>
<sequence>MNSYDASDTPEVDTSLSDGPEPGTLDADDTASPRESSRREIARQIALEALRADRHVLEISAATAFRDFSCARPA</sequence>
<evidence type="ECO:0000313" key="2">
    <source>
        <dbReference type="EMBL" id="MEU3783541.1"/>
    </source>
</evidence>
<evidence type="ECO:0000256" key="1">
    <source>
        <dbReference type="SAM" id="MobiDB-lite"/>
    </source>
</evidence>
<feature type="compositionally biased region" description="Polar residues" evidence="1">
    <location>
        <begin position="1"/>
        <end position="17"/>
    </location>
</feature>
<dbReference type="EMBL" id="JBEZVE010000012">
    <property type="protein sequence ID" value="MEU3783541.1"/>
    <property type="molecule type" value="Genomic_DNA"/>
</dbReference>
<proteinExistence type="predicted"/>
<comment type="caution">
    <text evidence="2">The sequence shown here is derived from an EMBL/GenBank/DDBJ whole genome shotgun (WGS) entry which is preliminary data.</text>
</comment>
<feature type="region of interest" description="Disordered" evidence="1">
    <location>
        <begin position="1"/>
        <end position="39"/>
    </location>
</feature>
<evidence type="ECO:0000313" key="3">
    <source>
        <dbReference type="Proteomes" id="UP001550739"/>
    </source>
</evidence>
<dbReference type="RefSeq" id="WP_334578305.1">
    <property type="nucleotide sequence ID" value="NZ_JBEZVE010000012.1"/>
</dbReference>
<protein>
    <submittedName>
        <fullName evidence="2">Uncharacterized protein</fullName>
    </submittedName>
</protein>
<reference evidence="2 3" key="1">
    <citation type="submission" date="2024-06" db="EMBL/GenBank/DDBJ databases">
        <title>The Natural Products Discovery Center: Release of the First 8490 Sequenced Strains for Exploring Actinobacteria Biosynthetic Diversity.</title>
        <authorList>
            <person name="Kalkreuter E."/>
            <person name="Kautsar S.A."/>
            <person name="Yang D."/>
            <person name="Bader C.D."/>
            <person name="Teijaro C.N."/>
            <person name="Fluegel L."/>
            <person name="Davis C.M."/>
            <person name="Simpson J.R."/>
            <person name="Lauterbach L."/>
            <person name="Steele A.D."/>
            <person name="Gui C."/>
            <person name="Meng S."/>
            <person name="Li G."/>
            <person name="Viehrig K."/>
            <person name="Ye F."/>
            <person name="Su P."/>
            <person name="Kiefer A.F."/>
            <person name="Nichols A."/>
            <person name="Cepeda A.J."/>
            <person name="Yan W."/>
            <person name="Fan B."/>
            <person name="Jiang Y."/>
            <person name="Adhikari A."/>
            <person name="Zheng C.-J."/>
            <person name="Schuster L."/>
            <person name="Cowan T.M."/>
            <person name="Smanski M.J."/>
            <person name="Chevrette M.G."/>
            <person name="De Carvalho L.P.S."/>
            <person name="Shen B."/>
        </authorList>
    </citation>
    <scope>NUCLEOTIDE SEQUENCE [LARGE SCALE GENOMIC DNA]</scope>
    <source>
        <strain evidence="2 3">NPDC033843</strain>
    </source>
</reference>
<name>A0ABV2ZLV6_9ACTN</name>
<accession>A0ABV2ZLV6</accession>